<name>A0A1H5VER6_9ACTN</name>
<dbReference type="SUPFAM" id="SSF48371">
    <property type="entry name" value="ARM repeat"/>
    <property type="match status" value="1"/>
</dbReference>
<protein>
    <submittedName>
        <fullName evidence="1">HEAT repeat-containing protein</fullName>
    </submittedName>
</protein>
<sequence length="446" mass="47676">MLRRRGRAAARVDASAERIAEAARWAAWCGRVVEERRPEDVRLLLARLRGVAADGPPQVRAVVSETLAQAPAVLLPLLDRYAREGRGAGGPVAVSPDLLGRLVASLAPDGRVRQAAVEALAAYGGPLPAAALAVRAADWVPEVSAGAWAALTSRSAPDEAPAVVGVLLGLQARRRAQGLLGEYRSVLAEPAQRRAVRALAAHADPPVRRFGVELALDLGEYVRGDLLRAALYDTDQVCRRLCAQRLLELDPEQAGRLLWARGAGVRELAVSALPADVPATRLVAPLTDRARMVRAQARWKLYQRGEPPADVYRKQLRRAGAKADASPRLLAGLTAGLGECGDPVDVGLLARLLPDPRAAVRRAAVRAVGRLAKPCELVPLLAPLANDPDPGVARHVFEALARVPEEVPPETLWIGRTRTEPAVRRLAERIGVRGAKGYTQSGQSPR</sequence>
<dbReference type="Proteomes" id="UP000236754">
    <property type="component" value="Unassembled WGS sequence"/>
</dbReference>
<dbReference type="InterPro" id="IPR016024">
    <property type="entry name" value="ARM-type_fold"/>
</dbReference>
<keyword evidence="2" id="KW-1185">Reference proteome</keyword>
<dbReference type="Gene3D" id="1.25.10.10">
    <property type="entry name" value="Leucine-rich Repeat Variant"/>
    <property type="match status" value="1"/>
</dbReference>
<dbReference type="EMBL" id="FNVU01000002">
    <property type="protein sequence ID" value="SEF84987.1"/>
    <property type="molecule type" value="Genomic_DNA"/>
</dbReference>
<dbReference type="InterPro" id="IPR011989">
    <property type="entry name" value="ARM-like"/>
</dbReference>
<reference evidence="1 2" key="1">
    <citation type="submission" date="2016-10" db="EMBL/GenBank/DDBJ databases">
        <authorList>
            <person name="de Groot N.N."/>
        </authorList>
    </citation>
    <scope>NUCLEOTIDE SEQUENCE [LARGE SCALE GENOMIC DNA]</scope>
    <source>
        <strain evidence="1 2">CGMCC 4.2023</strain>
    </source>
</reference>
<dbReference type="InterPro" id="IPR021133">
    <property type="entry name" value="HEAT_type_2"/>
</dbReference>
<evidence type="ECO:0000313" key="1">
    <source>
        <dbReference type="EMBL" id="SEF84987.1"/>
    </source>
</evidence>
<proteinExistence type="predicted"/>
<dbReference type="PROSITE" id="PS50077">
    <property type="entry name" value="HEAT_REPEAT"/>
    <property type="match status" value="1"/>
</dbReference>
<dbReference type="AlphaFoldDB" id="A0A1H5VER6"/>
<evidence type="ECO:0000313" key="2">
    <source>
        <dbReference type="Proteomes" id="UP000236754"/>
    </source>
</evidence>
<organism evidence="1 2">
    <name type="scientific">Actinacidiphila yanglinensis</name>
    <dbReference type="NCBI Taxonomy" id="310779"/>
    <lineage>
        <taxon>Bacteria</taxon>
        <taxon>Bacillati</taxon>
        <taxon>Actinomycetota</taxon>
        <taxon>Actinomycetes</taxon>
        <taxon>Kitasatosporales</taxon>
        <taxon>Streptomycetaceae</taxon>
        <taxon>Actinacidiphila</taxon>
    </lineage>
</organism>
<accession>A0A1H5VER6</accession>
<gene>
    <name evidence="1" type="ORF">SAMN05216223_102244</name>
</gene>
<dbReference type="Pfam" id="PF13646">
    <property type="entry name" value="HEAT_2"/>
    <property type="match status" value="1"/>
</dbReference>